<evidence type="ECO:0000313" key="4">
    <source>
        <dbReference type="Proteomes" id="UP000807306"/>
    </source>
</evidence>
<dbReference type="OrthoDB" id="5588482at2759"/>
<dbReference type="AlphaFoldDB" id="A0A9P6EHN9"/>
<proteinExistence type="predicted"/>
<organism evidence="3 4">
    <name type="scientific">Crepidotus variabilis</name>
    <dbReference type="NCBI Taxonomy" id="179855"/>
    <lineage>
        <taxon>Eukaryota</taxon>
        <taxon>Fungi</taxon>
        <taxon>Dikarya</taxon>
        <taxon>Basidiomycota</taxon>
        <taxon>Agaricomycotina</taxon>
        <taxon>Agaricomycetes</taxon>
        <taxon>Agaricomycetidae</taxon>
        <taxon>Agaricales</taxon>
        <taxon>Agaricineae</taxon>
        <taxon>Crepidotaceae</taxon>
        <taxon>Crepidotus</taxon>
    </lineage>
</organism>
<keyword evidence="4" id="KW-1185">Reference proteome</keyword>
<dbReference type="Proteomes" id="UP000807306">
    <property type="component" value="Unassembled WGS sequence"/>
</dbReference>
<gene>
    <name evidence="3" type="ORF">CPB83DRAFT_875752</name>
</gene>
<sequence length="308" mass="31988">MFKTLAFATVFTSVVLAQNTTSSTNPLIPTGISDSCTTFYKNLDTDSTFGTCLKSLNSATTAFSPGGTGTVSKASVSSTLTTLCADTVSGACPESLIRTTLTNFYTSCSPELTGASKNAQVVQFYETLYLLSPMRTSICAKDDSGDYCVFSSQGTAKEQSSDVSLASLMGPLFSSAGALKRRAATAVVPNLQTYHDKNIAFLYYTPSLDAPTLCTACARQVVTAYMNFESNVAYTPGVDNSQILVNQQPLIDAINGKCPAGFLNGAVQAAGGLSGGYLSSSAAVPSVSSGRQTVLALAMGLAAIVSFF</sequence>
<feature type="domain" description="DUF7729" evidence="2">
    <location>
        <begin position="33"/>
        <end position="164"/>
    </location>
</feature>
<name>A0A9P6EHN9_9AGAR</name>
<dbReference type="Pfam" id="PF24855">
    <property type="entry name" value="DUF7729"/>
    <property type="match status" value="1"/>
</dbReference>
<feature type="chain" id="PRO_5040131176" description="DUF7729 domain-containing protein" evidence="1">
    <location>
        <begin position="18"/>
        <end position="308"/>
    </location>
</feature>
<comment type="caution">
    <text evidence="3">The sequence shown here is derived from an EMBL/GenBank/DDBJ whole genome shotgun (WGS) entry which is preliminary data.</text>
</comment>
<accession>A0A9P6EHN9</accession>
<evidence type="ECO:0000313" key="3">
    <source>
        <dbReference type="EMBL" id="KAF9529154.1"/>
    </source>
</evidence>
<keyword evidence="1" id="KW-0732">Signal</keyword>
<dbReference type="InterPro" id="IPR056146">
    <property type="entry name" value="DUF7729"/>
</dbReference>
<evidence type="ECO:0000259" key="2">
    <source>
        <dbReference type="Pfam" id="PF24855"/>
    </source>
</evidence>
<protein>
    <recommendedName>
        <fullName evidence="2">DUF7729 domain-containing protein</fullName>
    </recommendedName>
</protein>
<dbReference type="EMBL" id="MU157848">
    <property type="protein sequence ID" value="KAF9529154.1"/>
    <property type="molecule type" value="Genomic_DNA"/>
</dbReference>
<feature type="signal peptide" evidence="1">
    <location>
        <begin position="1"/>
        <end position="17"/>
    </location>
</feature>
<reference evidence="3" key="1">
    <citation type="submission" date="2020-11" db="EMBL/GenBank/DDBJ databases">
        <authorList>
            <consortium name="DOE Joint Genome Institute"/>
            <person name="Ahrendt S."/>
            <person name="Riley R."/>
            <person name="Andreopoulos W."/>
            <person name="Labutti K."/>
            <person name="Pangilinan J."/>
            <person name="Ruiz-Duenas F.J."/>
            <person name="Barrasa J.M."/>
            <person name="Sanchez-Garcia M."/>
            <person name="Camarero S."/>
            <person name="Miyauchi S."/>
            <person name="Serrano A."/>
            <person name="Linde D."/>
            <person name="Babiker R."/>
            <person name="Drula E."/>
            <person name="Ayuso-Fernandez I."/>
            <person name="Pacheco R."/>
            <person name="Padilla G."/>
            <person name="Ferreira P."/>
            <person name="Barriuso J."/>
            <person name="Kellner H."/>
            <person name="Castanera R."/>
            <person name="Alfaro M."/>
            <person name="Ramirez L."/>
            <person name="Pisabarro A.G."/>
            <person name="Kuo A."/>
            <person name="Tritt A."/>
            <person name="Lipzen A."/>
            <person name="He G."/>
            <person name="Yan M."/>
            <person name="Ng V."/>
            <person name="Cullen D."/>
            <person name="Martin F."/>
            <person name="Rosso M.-N."/>
            <person name="Henrissat B."/>
            <person name="Hibbett D."/>
            <person name="Martinez A.T."/>
            <person name="Grigoriev I.V."/>
        </authorList>
    </citation>
    <scope>NUCLEOTIDE SEQUENCE</scope>
    <source>
        <strain evidence="3">CBS 506.95</strain>
    </source>
</reference>
<evidence type="ECO:0000256" key="1">
    <source>
        <dbReference type="SAM" id="SignalP"/>
    </source>
</evidence>